<evidence type="ECO:0000256" key="1">
    <source>
        <dbReference type="SAM" id="MobiDB-lite"/>
    </source>
</evidence>
<name>A0A6C0L109_9ZZZZ</name>
<accession>A0A6C0L109</accession>
<evidence type="ECO:0000313" key="2">
    <source>
        <dbReference type="EMBL" id="QHU23086.1"/>
    </source>
</evidence>
<organism evidence="2">
    <name type="scientific">viral metagenome</name>
    <dbReference type="NCBI Taxonomy" id="1070528"/>
    <lineage>
        <taxon>unclassified sequences</taxon>
        <taxon>metagenomes</taxon>
        <taxon>organismal metagenomes</taxon>
    </lineage>
</organism>
<sequence>MYVSFLTTEGNDILIDQELFTGLALNETKIKTFNLPVLHQNIKVKLHIGTDPDGVVFSEVKITYKDNIHTFTTRNDTNNSGVGVDNTVGWMDGDDPNNNPPNRFYTNISY</sequence>
<proteinExistence type="predicted"/>
<dbReference type="EMBL" id="MN741022">
    <property type="protein sequence ID" value="QHU23086.1"/>
    <property type="molecule type" value="Genomic_DNA"/>
</dbReference>
<protein>
    <submittedName>
        <fullName evidence="2">Uncharacterized protein</fullName>
    </submittedName>
</protein>
<reference evidence="2" key="1">
    <citation type="journal article" date="2020" name="Nature">
        <title>Giant virus diversity and host interactions through global metagenomics.</title>
        <authorList>
            <person name="Schulz F."/>
            <person name="Roux S."/>
            <person name="Paez-Espino D."/>
            <person name="Jungbluth S."/>
            <person name="Walsh D.A."/>
            <person name="Denef V.J."/>
            <person name="McMahon K.D."/>
            <person name="Konstantinidis K.T."/>
            <person name="Eloe-Fadrosh E.A."/>
            <person name="Kyrpides N.C."/>
            <person name="Woyke T."/>
        </authorList>
    </citation>
    <scope>NUCLEOTIDE SEQUENCE</scope>
    <source>
        <strain evidence="2">GVMAG-S-ERX555907-63</strain>
    </source>
</reference>
<feature type="region of interest" description="Disordered" evidence="1">
    <location>
        <begin position="91"/>
        <end position="110"/>
    </location>
</feature>
<dbReference type="AlphaFoldDB" id="A0A6C0L109"/>